<organism evidence="5 6">
    <name type="scientific">Lentinula raphanica</name>
    <dbReference type="NCBI Taxonomy" id="153919"/>
    <lineage>
        <taxon>Eukaryota</taxon>
        <taxon>Fungi</taxon>
        <taxon>Dikarya</taxon>
        <taxon>Basidiomycota</taxon>
        <taxon>Agaricomycotina</taxon>
        <taxon>Agaricomycetes</taxon>
        <taxon>Agaricomycetidae</taxon>
        <taxon>Agaricales</taxon>
        <taxon>Marasmiineae</taxon>
        <taxon>Omphalotaceae</taxon>
        <taxon>Lentinula</taxon>
    </lineage>
</organism>
<feature type="compositionally biased region" description="Acidic residues" evidence="3">
    <location>
        <begin position="1"/>
        <end position="10"/>
    </location>
</feature>
<feature type="compositionally biased region" description="Low complexity" evidence="3">
    <location>
        <begin position="133"/>
        <end position="162"/>
    </location>
</feature>
<dbReference type="Pfam" id="PF07572">
    <property type="entry name" value="BCNT"/>
    <property type="match status" value="1"/>
</dbReference>
<protein>
    <recommendedName>
        <fullName evidence="2">SWR1-complex protein 5</fullName>
    </recommendedName>
</protein>
<sequence>MLGSDSEDEEYIPHERAHSFSSSESDDAEEPDAKRPRTQPSAPVESTEDQQRKRKELWKSFKDSVHSSSTSELKEEKPKTVRVEKRYIFAGKEITDIIEVPADSAEAKKWPIVSSEPTTSRIVSNSPPVHLPNSNASSSTIIAAEVESMTPSTSSTPSQTTQKPVALKRGPRKSKITLGEIPGSKSGSRSRPTKLTTLEKSAMDWHAHVSGQKGDALQDELEANRKQGGGGYLEKVEFLERVSERRESLLDASKNGKRRRG</sequence>
<proteinExistence type="inferred from homology"/>
<name>A0AA38UJV0_9AGAR</name>
<dbReference type="AlphaFoldDB" id="A0AA38UJV0"/>
<dbReference type="Proteomes" id="UP001163846">
    <property type="component" value="Unassembled WGS sequence"/>
</dbReference>
<feature type="domain" description="BCNT-C" evidence="4">
    <location>
        <begin position="175"/>
        <end position="260"/>
    </location>
</feature>
<dbReference type="GO" id="GO:0000812">
    <property type="term" value="C:Swr1 complex"/>
    <property type="evidence" value="ECO:0007669"/>
    <property type="project" value="TreeGrafter"/>
</dbReference>
<dbReference type="PANTHER" id="PTHR48407:SF1">
    <property type="entry name" value="CRANIOFACIAL DEVELOPMENT PROTEIN 1"/>
    <property type="match status" value="1"/>
</dbReference>
<keyword evidence="6" id="KW-1185">Reference proteome</keyword>
<feature type="region of interest" description="Disordered" evidence="3">
    <location>
        <begin position="113"/>
        <end position="195"/>
    </location>
</feature>
<accession>A0AA38UJV0</accession>
<dbReference type="EMBL" id="MU806050">
    <property type="protein sequence ID" value="KAJ3841142.1"/>
    <property type="molecule type" value="Genomic_DNA"/>
</dbReference>
<dbReference type="InterPro" id="IPR027124">
    <property type="entry name" value="Swc5/CFDP1/2"/>
</dbReference>
<evidence type="ECO:0000313" key="6">
    <source>
        <dbReference type="Proteomes" id="UP001163846"/>
    </source>
</evidence>
<dbReference type="InterPro" id="IPR011421">
    <property type="entry name" value="BCNT-C"/>
</dbReference>
<feature type="compositionally biased region" description="Polar residues" evidence="3">
    <location>
        <begin position="115"/>
        <end position="127"/>
    </location>
</feature>
<dbReference type="PROSITE" id="PS51279">
    <property type="entry name" value="BCNT_C"/>
    <property type="match status" value="1"/>
</dbReference>
<evidence type="ECO:0000256" key="2">
    <source>
        <dbReference type="ARBA" id="ARBA00019138"/>
    </source>
</evidence>
<feature type="compositionally biased region" description="Polar residues" evidence="3">
    <location>
        <begin position="185"/>
        <end position="195"/>
    </location>
</feature>
<comment type="similarity">
    <text evidence="1">Belongs to the SWC5 family.</text>
</comment>
<evidence type="ECO:0000256" key="1">
    <source>
        <dbReference type="ARBA" id="ARBA00010465"/>
    </source>
</evidence>
<gene>
    <name evidence="5" type="ORF">F5878DRAFT_611071</name>
</gene>
<feature type="region of interest" description="Disordered" evidence="3">
    <location>
        <begin position="209"/>
        <end position="233"/>
    </location>
</feature>
<comment type="caution">
    <text evidence="5">The sequence shown here is derived from an EMBL/GenBank/DDBJ whole genome shotgun (WGS) entry which is preliminary data.</text>
</comment>
<feature type="compositionally biased region" description="Basic and acidic residues" evidence="3">
    <location>
        <begin position="72"/>
        <end position="82"/>
    </location>
</feature>
<feature type="region of interest" description="Disordered" evidence="3">
    <location>
        <begin position="1"/>
        <end position="82"/>
    </location>
</feature>
<evidence type="ECO:0000313" key="5">
    <source>
        <dbReference type="EMBL" id="KAJ3841142.1"/>
    </source>
</evidence>
<reference evidence="5" key="1">
    <citation type="submission" date="2022-08" db="EMBL/GenBank/DDBJ databases">
        <authorList>
            <consortium name="DOE Joint Genome Institute"/>
            <person name="Min B."/>
            <person name="Riley R."/>
            <person name="Sierra-Patev S."/>
            <person name="Naranjo-Ortiz M."/>
            <person name="Looney B."/>
            <person name="Konkel Z."/>
            <person name="Slot J.C."/>
            <person name="Sakamoto Y."/>
            <person name="Steenwyk J.L."/>
            <person name="Rokas A."/>
            <person name="Carro J."/>
            <person name="Camarero S."/>
            <person name="Ferreira P."/>
            <person name="Molpeceres G."/>
            <person name="Ruiz-Duenas F.J."/>
            <person name="Serrano A."/>
            <person name="Henrissat B."/>
            <person name="Drula E."/>
            <person name="Hughes K.W."/>
            <person name="Mata J.L."/>
            <person name="Ishikawa N.K."/>
            <person name="Vargas-Isla R."/>
            <person name="Ushijima S."/>
            <person name="Smith C.A."/>
            <person name="Ahrendt S."/>
            <person name="Andreopoulos W."/>
            <person name="He G."/>
            <person name="Labutti K."/>
            <person name="Lipzen A."/>
            <person name="Ng V."/>
            <person name="Sandor L."/>
            <person name="Barry K."/>
            <person name="Martinez A.T."/>
            <person name="Xiao Y."/>
            <person name="Gibbons J.G."/>
            <person name="Terashima K."/>
            <person name="Hibbett D.S."/>
            <person name="Grigoriev I.V."/>
        </authorList>
    </citation>
    <scope>NUCLEOTIDE SEQUENCE</scope>
    <source>
        <strain evidence="5">TFB9207</strain>
    </source>
</reference>
<evidence type="ECO:0000256" key="3">
    <source>
        <dbReference type="SAM" id="MobiDB-lite"/>
    </source>
</evidence>
<dbReference type="PANTHER" id="PTHR48407">
    <property type="entry name" value="CRANIOFACIAL DEVELOPMENT PROTEIN 1"/>
    <property type="match status" value="1"/>
</dbReference>
<evidence type="ECO:0000259" key="4">
    <source>
        <dbReference type="PROSITE" id="PS51279"/>
    </source>
</evidence>